<protein>
    <submittedName>
        <fullName evidence="1">13724_t:CDS:1</fullName>
    </submittedName>
</protein>
<reference evidence="1" key="1">
    <citation type="submission" date="2021-06" db="EMBL/GenBank/DDBJ databases">
        <authorList>
            <person name="Kallberg Y."/>
            <person name="Tangrot J."/>
            <person name="Rosling A."/>
        </authorList>
    </citation>
    <scope>NUCLEOTIDE SEQUENCE</scope>
    <source>
        <strain evidence="1">CL356</strain>
    </source>
</reference>
<dbReference type="Proteomes" id="UP000789525">
    <property type="component" value="Unassembled WGS sequence"/>
</dbReference>
<comment type="caution">
    <text evidence="1">The sequence shown here is derived from an EMBL/GenBank/DDBJ whole genome shotgun (WGS) entry which is preliminary data.</text>
</comment>
<evidence type="ECO:0000313" key="1">
    <source>
        <dbReference type="EMBL" id="CAG8665291.1"/>
    </source>
</evidence>
<proteinExistence type="predicted"/>
<evidence type="ECO:0000313" key="2">
    <source>
        <dbReference type="Proteomes" id="UP000789525"/>
    </source>
</evidence>
<sequence length="569" mass="62851">RPEGGELGLPKPSSCLHAAGLCSVVRRGDAASQSFQCHPFGLCEPCPEDSVSLYIRTNSTGATPHGQGSHPILGEIPAWETCGRIVGQETADFWEFVTLVITDVFSANRVCGLCQYEKDRLDAIARKVKGAKDLPPGGADYPEPKEKEIKWVECAVSTCRAQYSLVNAGGLRVRPKCHYCRQGIECPWVTCCKCTNRIVVPEEYREGKDDQFECFACQSGKATKVDEETSTQALAAENGTAWLGFNPDFDLFHNHSAFKIFSKHGAAAFTGIPADKEFTLHSKHIFNADVVRLQIEGRVASGEVEKGTCSLCFDDIPYEKLLPACGRSGCRQRVDEDCLARWYGENGPGKLLNPLQLACPFCRRKPTIKILTKYNPTALSVGDLAPAIADRAWYYAWCVTCGFAKRAVERACADAGLPNIRDFVCEDCTEQRAALEARLRAEAEALRAARDEARLAAVNNQLRAVKSTKMAKITPCPRCGVFVQKTYGCNHITCGKYIGDYQGLWIPIRATKALRRKAVTLRERITDIYGNDYLPQIPKSQQSPVLLCGRKFPKRGFLLILDVIPDHVV</sequence>
<keyword evidence="2" id="KW-1185">Reference proteome</keyword>
<gene>
    <name evidence="1" type="ORF">ACOLOM_LOCUS8738</name>
</gene>
<dbReference type="EMBL" id="CAJVPT010023413">
    <property type="protein sequence ID" value="CAG8665291.1"/>
    <property type="molecule type" value="Genomic_DNA"/>
</dbReference>
<accession>A0ACA9NMY9</accession>
<organism evidence="1 2">
    <name type="scientific">Acaulospora colombiana</name>
    <dbReference type="NCBI Taxonomy" id="27376"/>
    <lineage>
        <taxon>Eukaryota</taxon>
        <taxon>Fungi</taxon>
        <taxon>Fungi incertae sedis</taxon>
        <taxon>Mucoromycota</taxon>
        <taxon>Glomeromycotina</taxon>
        <taxon>Glomeromycetes</taxon>
        <taxon>Diversisporales</taxon>
        <taxon>Acaulosporaceae</taxon>
        <taxon>Acaulospora</taxon>
    </lineage>
</organism>
<feature type="non-terminal residue" evidence="1">
    <location>
        <position position="1"/>
    </location>
</feature>
<name>A0ACA9NMY9_9GLOM</name>